<protein>
    <submittedName>
        <fullName evidence="3">DUF4397 domain-containing protein</fullName>
    </submittedName>
</protein>
<evidence type="ECO:0000313" key="3">
    <source>
        <dbReference type="EMBL" id="MFD2742342.1"/>
    </source>
</evidence>
<evidence type="ECO:0000256" key="1">
    <source>
        <dbReference type="SAM" id="SignalP"/>
    </source>
</evidence>
<organism evidence="3 4">
    <name type="scientific">Sphingobacterium populi</name>
    <dbReference type="NCBI Taxonomy" id="1812824"/>
    <lineage>
        <taxon>Bacteria</taxon>
        <taxon>Pseudomonadati</taxon>
        <taxon>Bacteroidota</taxon>
        <taxon>Sphingobacteriia</taxon>
        <taxon>Sphingobacteriales</taxon>
        <taxon>Sphingobacteriaceae</taxon>
        <taxon>Sphingobacterium</taxon>
    </lineage>
</organism>
<dbReference type="Pfam" id="PF14344">
    <property type="entry name" value="DUF4397"/>
    <property type="match status" value="1"/>
</dbReference>
<proteinExistence type="predicted"/>
<reference evidence="4" key="1">
    <citation type="journal article" date="2019" name="Int. J. Syst. Evol. Microbiol.">
        <title>The Global Catalogue of Microorganisms (GCM) 10K type strain sequencing project: providing services to taxonomists for standard genome sequencing and annotation.</title>
        <authorList>
            <consortium name="The Broad Institute Genomics Platform"/>
            <consortium name="The Broad Institute Genome Sequencing Center for Infectious Disease"/>
            <person name="Wu L."/>
            <person name="Ma J."/>
        </authorList>
    </citation>
    <scope>NUCLEOTIDE SEQUENCE [LARGE SCALE GENOMIC DNA]</scope>
    <source>
        <strain evidence="4">KCTC 42247</strain>
    </source>
</reference>
<accession>A0ABW5UA48</accession>
<gene>
    <name evidence="3" type="ORF">ACFSQ6_02945</name>
</gene>
<keyword evidence="4" id="KW-1185">Reference proteome</keyword>
<comment type="caution">
    <text evidence="3">The sequence shown here is derived from an EMBL/GenBank/DDBJ whole genome shotgun (WGS) entry which is preliminary data.</text>
</comment>
<keyword evidence="1" id="KW-0732">Signal</keyword>
<evidence type="ECO:0000313" key="4">
    <source>
        <dbReference type="Proteomes" id="UP001597418"/>
    </source>
</evidence>
<feature type="signal peptide" evidence="1">
    <location>
        <begin position="1"/>
        <end position="21"/>
    </location>
</feature>
<dbReference type="InterPro" id="IPR025510">
    <property type="entry name" value="DUF4397"/>
</dbReference>
<feature type="domain" description="DUF4397" evidence="2">
    <location>
        <begin position="38"/>
        <end position="149"/>
    </location>
</feature>
<dbReference type="Proteomes" id="UP001597418">
    <property type="component" value="Unassembled WGS sequence"/>
</dbReference>
<dbReference type="PROSITE" id="PS51257">
    <property type="entry name" value="PROKAR_LIPOPROTEIN"/>
    <property type="match status" value="1"/>
</dbReference>
<evidence type="ECO:0000259" key="2">
    <source>
        <dbReference type="Pfam" id="PF14344"/>
    </source>
</evidence>
<name>A0ABW5UA48_9SPHI</name>
<dbReference type="EMBL" id="JBHUMB010000005">
    <property type="protein sequence ID" value="MFD2742342.1"/>
    <property type="molecule type" value="Genomic_DNA"/>
</dbReference>
<sequence length="243" mass="26818">MKQLTNLKKVLVLMISIITLASCSDIEPTPRAPAARLALHNAYSPIPTIQPRVNDLAAAAIPYGRADGYYEFTNITNQTLTFINQGTNQVLVDRVPLRIELEGEYTGVIYGNAIPGKFILLKDTVIQNASTNPRIRFLNVAEGVQAVDLFIGTDRIESLSNRSQEDQSNSRLSERFILSTRPAGATDITVRDQQGNVIATLPSYNFGAARYYTIMLLGDSAFNEQSPTAEDRLKALRINTFAH</sequence>
<dbReference type="RefSeq" id="WP_066753962.1">
    <property type="nucleotide sequence ID" value="NZ_JBHUMB010000005.1"/>
</dbReference>
<feature type="chain" id="PRO_5045183329" evidence="1">
    <location>
        <begin position="22"/>
        <end position="243"/>
    </location>
</feature>